<evidence type="ECO:0000256" key="2">
    <source>
        <dbReference type="ARBA" id="ARBA00023125"/>
    </source>
</evidence>
<dbReference type="EMBL" id="HBIX01020392">
    <property type="protein sequence ID" value="CAE0721624.1"/>
    <property type="molecule type" value="Transcribed_RNA"/>
</dbReference>
<dbReference type="InterPro" id="IPR036388">
    <property type="entry name" value="WH-like_DNA-bd_sf"/>
</dbReference>
<evidence type="ECO:0000313" key="7">
    <source>
        <dbReference type="EMBL" id="CAE0721624.1"/>
    </source>
</evidence>
<feature type="compositionally biased region" description="Basic and acidic residues" evidence="5">
    <location>
        <begin position="233"/>
        <end position="247"/>
    </location>
</feature>
<dbReference type="InterPro" id="IPR000232">
    <property type="entry name" value="HSF_DNA-bd"/>
</dbReference>
<feature type="region of interest" description="Disordered" evidence="5">
    <location>
        <begin position="220"/>
        <end position="341"/>
    </location>
</feature>
<evidence type="ECO:0000259" key="6">
    <source>
        <dbReference type="SMART" id="SM00415"/>
    </source>
</evidence>
<dbReference type="SUPFAM" id="SSF46785">
    <property type="entry name" value="Winged helix' DNA-binding domain"/>
    <property type="match status" value="1"/>
</dbReference>
<keyword evidence="2" id="KW-0238">DNA-binding</keyword>
<feature type="compositionally biased region" description="Basic residues" evidence="5">
    <location>
        <begin position="221"/>
        <end position="232"/>
    </location>
</feature>
<proteinExistence type="inferred from homology"/>
<evidence type="ECO:0000256" key="4">
    <source>
        <dbReference type="RuleBase" id="RU004020"/>
    </source>
</evidence>
<dbReference type="SMART" id="SM00415">
    <property type="entry name" value="HSF"/>
    <property type="match status" value="1"/>
</dbReference>
<feature type="region of interest" description="Disordered" evidence="5">
    <location>
        <begin position="536"/>
        <end position="578"/>
    </location>
</feature>
<comment type="subcellular location">
    <subcellularLocation>
        <location evidence="1">Nucleus</location>
    </subcellularLocation>
</comment>
<feature type="compositionally biased region" description="Low complexity" evidence="5">
    <location>
        <begin position="319"/>
        <end position="338"/>
    </location>
</feature>
<dbReference type="GO" id="GO:0043565">
    <property type="term" value="F:sequence-specific DNA binding"/>
    <property type="evidence" value="ECO:0007669"/>
    <property type="project" value="InterPro"/>
</dbReference>
<comment type="similarity">
    <text evidence="4">Belongs to the HSF family.</text>
</comment>
<organism evidence="7">
    <name type="scientific">Pseudo-nitzschia australis</name>
    <dbReference type="NCBI Taxonomy" id="44445"/>
    <lineage>
        <taxon>Eukaryota</taxon>
        <taxon>Sar</taxon>
        <taxon>Stramenopiles</taxon>
        <taxon>Ochrophyta</taxon>
        <taxon>Bacillariophyta</taxon>
        <taxon>Bacillariophyceae</taxon>
        <taxon>Bacillariophycidae</taxon>
        <taxon>Bacillariales</taxon>
        <taxon>Bacillariaceae</taxon>
        <taxon>Pseudo-nitzschia</taxon>
    </lineage>
</organism>
<feature type="compositionally biased region" description="Low complexity" evidence="5">
    <location>
        <begin position="283"/>
        <end position="292"/>
    </location>
</feature>
<accession>A0A7S4AN87</accession>
<evidence type="ECO:0000256" key="1">
    <source>
        <dbReference type="ARBA" id="ARBA00004123"/>
    </source>
</evidence>
<name>A0A7S4AN87_9STRA</name>
<feature type="compositionally biased region" description="Polar residues" evidence="5">
    <location>
        <begin position="540"/>
        <end position="558"/>
    </location>
</feature>
<feature type="compositionally biased region" description="Basic and acidic residues" evidence="5">
    <location>
        <begin position="308"/>
        <end position="318"/>
    </location>
</feature>
<dbReference type="InterPro" id="IPR036390">
    <property type="entry name" value="WH_DNA-bd_sf"/>
</dbReference>
<dbReference type="Gene3D" id="1.10.10.10">
    <property type="entry name" value="Winged helix-like DNA-binding domain superfamily/Winged helix DNA-binding domain"/>
    <property type="match status" value="1"/>
</dbReference>
<gene>
    <name evidence="7" type="ORF">PAUS00366_LOCUS14379</name>
</gene>
<feature type="region of interest" description="Disordered" evidence="5">
    <location>
        <begin position="377"/>
        <end position="396"/>
    </location>
</feature>
<feature type="compositionally biased region" description="Polar residues" evidence="5">
    <location>
        <begin position="8"/>
        <end position="17"/>
    </location>
</feature>
<feature type="domain" description="HSF-type DNA-binding" evidence="6">
    <location>
        <begin position="116"/>
        <end position="449"/>
    </location>
</feature>
<sequence length="735" mass="83532">MDARNYRNSDQSRSGNSKPEAMPTQEQQFGSINPPPVVAWQQQQKQQPQHILPTGHMLQVQPKSPAQIAMEMRLTTNLINYRNQSPKPRSTTTATAISRYAAAPSKSKIIPEKTIRSFNFPKSLYALLQAGIHQEILGWSPDGKAFYLNQEHPNITNVLSKYFNVVRKFASWYRQLNIHGWMKLQKGKNQNMMYNPHFHKNMKARDFEAILSFRAAAVENKRKKKKLPKAKKKADGTVAKKKEDKTKKILVTTTKTGKGKKAPILKPPPPPRKKPPPKPPPKIATTSASSSSNKKRKNPPISLVAATDKSKNNDDNKTANKNTPASDKAKRSSASSSRKMFKEHKKLHNLFQKWNMWNLPDGLDIFLKDGKVQQLQTKKQKTDNTDAADVEPEMGGDCTQDEINALLCHEEMPDSVMDKKSDKQALVEFAERVRQDRAQQDILDEIWSSAIAPNVKGKVLPPSKFAKPTNKWRKVQIGDRLGIYWRDDAAFYDAIVQKQQENTSYFHLCYETDGAQEWLDLSRESFRFLVDRKKHEPVGGSNQRRPTRPTLGNVTGGTSRKDNRAQSTKEEKLEPSITLPDNHSHLAPFLRYSWKALGLGSLGGTPSYNKFVRKRDATLPEVSALELLHDVRSLHNRGLSGVLASEDVINNIDTTTNRNRVLVNKLRNLQDQISKNHDESLATKHIPTLKGFRKLTETWNIPTVRENLRTIETQIMKLNKREATILMKCKQKGLY</sequence>
<keyword evidence="3" id="KW-0539">Nucleus</keyword>
<evidence type="ECO:0000256" key="3">
    <source>
        <dbReference type="ARBA" id="ARBA00023242"/>
    </source>
</evidence>
<dbReference type="GO" id="GO:0005634">
    <property type="term" value="C:nucleus"/>
    <property type="evidence" value="ECO:0007669"/>
    <property type="project" value="UniProtKB-SubCell"/>
</dbReference>
<evidence type="ECO:0000256" key="5">
    <source>
        <dbReference type="SAM" id="MobiDB-lite"/>
    </source>
</evidence>
<feature type="region of interest" description="Disordered" evidence="5">
    <location>
        <begin position="1"/>
        <end position="49"/>
    </location>
</feature>
<dbReference type="GO" id="GO:0003700">
    <property type="term" value="F:DNA-binding transcription factor activity"/>
    <property type="evidence" value="ECO:0007669"/>
    <property type="project" value="InterPro"/>
</dbReference>
<reference evidence="7" key="1">
    <citation type="submission" date="2021-01" db="EMBL/GenBank/DDBJ databases">
        <authorList>
            <person name="Corre E."/>
            <person name="Pelletier E."/>
            <person name="Niang G."/>
            <person name="Scheremetjew M."/>
            <person name="Finn R."/>
            <person name="Kale V."/>
            <person name="Holt S."/>
            <person name="Cochrane G."/>
            <person name="Meng A."/>
            <person name="Brown T."/>
            <person name="Cohen L."/>
        </authorList>
    </citation>
    <scope>NUCLEOTIDE SEQUENCE</scope>
    <source>
        <strain evidence="7">10249 10 AB</strain>
    </source>
</reference>
<protein>
    <recommendedName>
        <fullName evidence="6">HSF-type DNA-binding domain-containing protein</fullName>
    </recommendedName>
</protein>
<feature type="compositionally biased region" description="Basic and acidic residues" evidence="5">
    <location>
        <begin position="559"/>
        <end position="574"/>
    </location>
</feature>
<dbReference type="AlphaFoldDB" id="A0A7S4AN87"/>
<dbReference type="Pfam" id="PF00447">
    <property type="entry name" value="HSF_DNA-bind"/>
    <property type="match status" value="1"/>
</dbReference>